<dbReference type="InterPro" id="IPR011053">
    <property type="entry name" value="Single_hybrid_motif"/>
</dbReference>
<proteinExistence type="predicted"/>
<reference evidence="1" key="2">
    <citation type="submission" date="2022-05" db="EMBL/GenBank/DDBJ databases">
        <authorList>
            <person name="Proctor A.L."/>
            <person name="Phillips G.J."/>
            <person name="Wannemuehler M.J."/>
        </authorList>
    </citation>
    <scope>NUCLEOTIDE SEQUENCE</scope>
    <source>
        <strain evidence="1">ASF457</strain>
    </source>
</reference>
<dbReference type="EC" id="2.1.3.1" evidence="1"/>
<dbReference type="eggNOG" id="COG4770">
    <property type="taxonomic scope" value="Bacteria"/>
</dbReference>
<dbReference type="EMBL" id="CP097562">
    <property type="protein sequence ID" value="USF23940.1"/>
    <property type="molecule type" value="Genomic_DNA"/>
</dbReference>
<dbReference type="KEGG" id="msch:N508_001013"/>
<sequence length="142" mass="14651">MKMKITLHGVAYEVEVELLDEVEGYGTLSGLPPVPRFVQSHPMPTNQSNDGILPPPSRAAAGAAAAAAANAGGKTIISPVGGTIVEVKAKAGDAVKSGQELLILEAMKMQTSINSPVDGTIKSINVSAGDTVRESQVLVEFQ</sequence>
<dbReference type="CDD" id="cd06850">
    <property type="entry name" value="biotinyl_domain"/>
    <property type="match status" value="1"/>
</dbReference>
<keyword evidence="2" id="KW-1185">Reference proteome</keyword>
<reference evidence="1" key="1">
    <citation type="journal article" date="2014" name="Genome Announc.">
        <title>Draft genome sequences of the altered schaedler flora, a defined bacterial community from gnotobiotic mice.</title>
        <authorList>
            <person name="Wannemuehler M.J."/>
            <person name="Overstreet A.M."/>
            <person name="Ward D.V."/>
            <person name="Phillips G.J."/>
        </authorList>
    </citation>
    <scope>NUCLEOTIDE SEQUENCE</scope>
    <source>
        <strain evidence="1">ASF457</strain>
    </source>
</reference>
<protein>
    <submittedName>
        <fullName evidence="1">Methylmalonyl-CoA carboxyltransferase 1.3S subunit</fullName>
        <ecNumber evidence="1">2.1.3.1</ecNumber>
    </submittedName>
</protein>
<dbReference type="Pfam" id="PF00364">
    <property type="entry name" value="Biotin_lipoyl"/>
    <property type="match status" value="1"/>
</dbReference>
<dbReference type="RefSeq" id="WP_023275310.1">
    <property type="nucleotide sequence ID" value="NZ_CP097562.1"/>
</dbReference>
<dbReference type="Proteomes" id="UP000017429">
    <property type="component" value="Chromosome"/>
</dbReference>
<accession>V2QE80</accession>
<dbReference type="PANTHER" id="PTHR45266:SF3">
    <property type="entry name" value="OXALOACETATE DECARBOXYLASE ALPHA CHAIN"/>
    <property type="match status" value="1"/>
</dbReference>
<reference evidence="1" key="3">
    <citation type="submission" date="2022-06" db="EMBL/GenBank/DDBJ databases">
        <title>Resources to Facilitate Use of the Altered Schaedler Flora (ASF) Mouse Model to Study Microbiome Function.</title>
        <authorList>
            <person name="Proctor A."/>
            <person name="Parvinroo S."/>
            <person name="Richie T."/>
            <person name="Jia X."/>
            <person name="Lee S.T.M."/>
            <person name="Karp P.D."/>
            <person name="Paley S."/>
            <person name="Kostic A.D."/>
            <person name="Pierre J.F."/>
            <person name="Wannemuehler M.J."/>
            <person name="Phillips G.J."/>
        </authorList>
    </citation>
    <scope>NUCLEOTIDE SEQUENCE</scope>
    <source>
        <strain evidence="1">ASF457</strain>
    </source>
</reference>
<dbReference type="FunFam" id="2.40.50.100:FF:000003">
    <property type="entry name" value="Acetyl-CoA carboxylase biotin carboxyl carrier protein"/>
    <property type="match status" value="1"/>
</dbReference>
<dbReference type="InterPro" id="IPR050709">
    <property type="entry name" value="Biotin_Carboxyl_Carrier/Decarb"/>
</dbReference>
<gene>
    <name evidence="1" type="ORF">N508_001013</name>
</gene>
<dbReference type="GO" id="GO:0047154">
    <property type="term" value="F:methylmalonyl-CoA carboxytransferase activity"/>
    <property type="evidence" value="ECO:0007669"/>
    <property type="project" value="UniProtKB-EC"/>
</dbReference>
<organism evidence="1 2">
    <name type="scientific">Mucispirillum schaedleri ASF457</name>
    <dbReference type="NCBI Taxonomy" id="1379858"/>
    <lineage>
        <taxon>Bacteria</taxon>
        <taxon>Pseudomonadati</taxon>
        <taxon>Deferribacterota</taxon>
        <taxon>Deferribacteres</taxon>
        <taxon>Deferribacterales</taxon>
        <taxon>Mucispirillaceae</taxon>
        <taxon>Mucispirillum</taxon>
    </lineage>
</organism>
<name>V2QE80_9BACT</name>
<dbReference type="PANTHER" id="PTHR45266">
    <property type="entry name" value="OXALOACETATE DECARBOXYLASE ALPHA CHAIN"/>
    <property type="match status" value="1"/>
</dbReference>
<dbReference type="InterPro" id="IPR001882">
    <property type="entry name" value="Biotin_BS"/>
</dbReference>
<dbReference type="InterPro" id="IPR000089">
    <property type="entry name" value="Biotin_lipoyl"/>
</dbReference>
<dbReference type="AlphaFoldDB" id="V2QE80"/>
<dbReference type="SUPFAM" id="SSF51230">
    <property type="entry name" value="Single hybrid motif"/>
    <property type="match status" value="1"/>
</dbReference>
<evidence type="ECO:0000313" key="1">
    <source>
        <dbReference type="EMBL" id="USF23940.1"/>
    </source>
</evidence>
<evidence type="ECO:0000313" key="2">
    <source>
        <dbReference type="Proteomes" id="UP000017429"/>
    </source>
</evidence>
<dbReference type="PROSITE" id="PS00188">
    <property type="entry name" value="BIOTIN"/>
    <property type="match status" value="1"/>
</dbReference>
<dbReference type="PROSITE" id="PS50968">
    <property type="entry name" value="BIOTINYL_LIPOYL"/>
    <property type="match status" value="1"/>
</dbReference>
<keyword evidence="1" id="KW-0808">Transferase</keyword>
<dbReference type="Gene3D" id="2.40.50.100">
    <property type="match status" value="1"/>
</dbReference>